<evidence type="ECO:0000313" key="9">
    <source>
        <dbReference type="EMBL" id="APA88309.1"/>
    </source>
</evidence>
<feature type="transmembrane region" description="Helical" evidence="7">
    <location>
        <begin position="133"/>
        <end position="153"/>
    </location>
</feature>
<proteinExistence type="predicted"/>
<keyword evidence="5 7" id="KW-0472">Membrane</keyword>
<evidence type="ECO:0000259" key="8">
    <source>
        <dbReference type="PROSITE" id="PS50206"/>
    </source>
</evidence>
<dbReference type="Gene3D" id="3.40.250.10">
    <property type="entry name" value="Rhodanese-like domain"/>
    <property type="match status" value="1"/>
</dbReference>
<dbReference type="PROSITE" id="PS50206">
    <property type="entry name" value="RHODANESE_3"/>
    <property type="match status" value="1"/>
</dbReference>
<accession>A0A1I9YQ29</accession>
<feature type="transmembrane region" description="Helical" evidence="7">
    <location>
        <begin position="173"/>
        <end position="190"/>
    </location>
</feature>
<evidence type="ECO:0000313" key="10">
    <source>
        <dbReference type="Proteomes" id="UP000179860"/>
    </source>
</evidence>
<sequence>MVEFPLSAISTWGSAIVFVNVLLTRLGVPIPAVPMLLFAGSAIAAGTLSFWPIFGAAVLGALIGDGSWFAAGRLYGRKLLAWLGRLSPAVDTRLETARSLFERYGVPLVSISKFVPGLGLITPPLMGTTAVDIRIYALWDLASVIAWAAFWLLGGAAVERELHMLRAFVGQRGGTLADILLAVALVYLLYRLSMRYHERRRLARAASASATPTLTEPTHASPASAASRTPWRWRRSGRPSRMTPSRVLDARPGAPLLDLQRQIPDALALDPHSPEQIDGALRTHDMVIYCICPDSATALEVSQHMRRNGYTRIRALRGGLDAWQRRGFPVGLLAHAENSSADQPRPAWRGETSAAVTLRGFAPRLAERA</sequence>
<dbReference type="InterPro" id="IPR036873">
    <property type="entry name" value="Rhodanese-like_dom_sf"/>
</dbReference>
<dbReference type="AlphaFoldDB" id="A0A1I9YQ29"/>
<reference evidence="9" key="2">
    <citation type="submission" date="2021-06" db="EMBL/GenBank/DDBJ databases">
        <authorList>
            <person name="Rogers T.H."/>
            <person name="Ramsay J.P."/>
            <person name="Wang P."/>
            <person name="Terpolilli J."/>
        </authorList>
    </citation>
    <scope>NUCLEOTIDE SEQUENCE [LARGE SCALE GENOMIC DNA]</scope>
    <source>
        <strain evidence="9">WSM5005</strain>
    </source>
</reference>
<evidence type="ECO:0000256" key="6">
    <source>
        <dbReference type="SAM" id="MobiDB-lite"/>
    </source>
</evidence>
<evidence type="ECO:0000256" key="1">
    <source>
        <dbReference type="ARBA" id="ARBA00004651"/>
    </source>
</evidence>
<feature type="transmembrane region" description="Helical" evidence="7">
    <location>
        <begin position="35"/>
        <end position="63"/>
    </location>
</feature>
<protein>
    <submittedName>
        <fullName evidence="9">VTT domain-containing protein</fullName>
    </submittedName>
</protein>
<feature type="region of interest" description="Disordered" evidence="6">
    <location>
        <begin position="207"/>
        <end position="249"/>
    </location>
</feature>
<dbReference type="PANTHER" id="PTHR42709:SF6">
    <property type="entry name" value="UNDECAPRENYL PHOSPHATE TRANSPORTER A"/>
    <property type="match status" value="1"/>
</dbReference>
<evidence type="ECO:0000256" key="2">
    <source>
        <dbReference type="ARBA" id="ARBA00022475"/>
    </source>
</evidence>
<evidence type="ECO:0000256" key="3">
    <source>
        <dbReference type="ARBA" id="ARBA00022692"/>
    </source>
</evidence>
<evidence type="ECO:0000256" key="7">
    <source>
        <dbReference type="SAM" id="Phobius"/>
    </source>
</evidence>
<dbReference type="Pfam" id="PF09335">
    <property type="entry name" value="VTT_dom"/>
    <property type="match status" value="1"/>
</dbReference>
<dbReference type="InterPro" id="IPR051311">
    <property type="entry name" value="DedA_domain"/>
</dbReference>
<dbReference type="KEGG" id="pspw:BJG93_23315"/>
<dbReference type="GO" id="GO:0005886">
    <property type="term" value="C:plasma membrane"/>
    <property type="evidence" value="ECO:0007669"/>
    <property type="project" value="UniProtKB-SubCell"/>
</dbReference>
<dbReference type="OrthoDB" id="21108at2"/>
<keyword evidence="3 7" id="KW-0812">Transmembrane</keyword>
<organism evidence="9 10">
    <name type="scientific">Paraburkholderia sprentiae WSM5005</name>
    <dbReference type="NCBI Taxonomy" id="754502"/>
    <lineage>
        <taxon>Bacteria</taxon>
        <taxon>Pseudomonadati</taxon>
        <taxon>Pseudomonadota</taxon>
        <taxon>Betaproteobacteria</taxon>
        <taxon>Burkholderiales</taxon>
        <taxon>Burkholderiaceae</taxon>
        <taxon>Paraburkholderia</taxon>
    </lineage>
</organism>
<dbReference type="STRING" id="754502.BJG93_23315"/>
<feature type="domain" description="Rhodanese" evidence="8">
    <location>
        <begin position="246"/>
        <end position="332"/>
    </location>
</feature>
<dbReference type="PANTHER" id="PTHR42709">
    <property type="entry name" value="ALKALINE PHOSPHATASE LIKE PROTEIN"/>
    <property type="match status" value="1"/>
</dbReference>
<keyword evidence="10" id="KW-1185">Reference proteome</keyword>
<keyword evidence="4 7" id="KW-1133">Transmembrane helix</keyword>
<gene>
    <name evidence="9" type="ORF">BJG93_23315</name>
</gene>
<dbReference type="InterPro" id="IPR032816">
    <property type="entry name" value="VTT_dom"/>
</dbReference>
<feature type="compositionally biased region" description="Low complexity" evidence="6">
    <location>
        <begin position="207"/>
        <end position="218"/>
    </location>
</feature>
<dbReference type="EMBL" id="CP017562">
    <property type="protein sequence ID" value="APA88309.1"/>
    <property type="molecule type" value="Genomic_DNA"/>
</dbReference>
<evidence type="ECO:0000256" key="4">
    <source>
        <dbReference type="ARBA" id="ARBA00022989"/>
    </source>
</evidence>
<dbReference type="SUPFAM" id="SSF52821">
    <property type="entry name" value="Rhodanese/Cell cycle control phosphatase"/>
    <property type="match status" value="1"/>
</dbReference>
<name>A0A1I9YQ29_9BURK</name>
<reference evidence="9" key="1">
    <citation type="submission" date="2016-09" db="EMBL/GenBank/DDBJ databases">
        <title>The Complete Genome of Burkholderia sprentiae wsm5005.</title>
        <authorList>
            <person name="De Meyer S."/>
            <person name="Wang P."/>
            <person name="Terpolilli J."/>
        </authorList>
    </citation>
    <scope>NUCLEOTIDE SEQUENCE [LARGE SCALE GENOMIC DNA]</scope>
    <source>
        <strain evidence="9">WSM5005</strain>
    </source>
</reference>
<evidence type="ECO:0000256" key="5">
    <source>
        <dbReference type="ARBA" id="ARBA00023136"/>
    </source>
</evidence>
<dbReference type="RefSeq" id="WP_027195780.1">
    <property type="nucleotide sequence ID" value="NZ_CP017562.2"/>
</dbReference>
<dbReference type="Proteomes" id="UP000179860">
    <property type="component" value="Chromosome 2"/>
</dbReference>
<dbReference type="InterPro" id="IPR001763">
    <property type="entry name" value="Rhodanese-like_dom"/>
</dbReference>
<comment type="subcellular location">
    <subcellularLocation>
        <location evidence="1">Cell membrane</location>
        <topology evidence="1">Multi-pass membrane protein</topology>
    </subcellularLocation>
</comment>
<keyword evidence="2" id="KW-1003">Cell membrane</keyword>